<protein>
    <recommendedName>
        <fullName evidence="2">Autophagy-related protein 101</fullName>
    </recommendedName>
</protein>
<keyword evidence="3" id="KW-0072">Autophagy</keyword>
<feature type="compositionally biased region" description="Gly residues" evidence="4">
    <location>
        <begin position="202"/>
        <end position="211"/>
    </location>
</feature>
<dbReference type="EMBL" id="JAEPRA010000006">
    <property type="protein sequence ID" value="KAG2184148.1"/>
    <property type="molecule type" value="Genomic_DNA"/>
</dbReference>
<dbReference type="Pfam" id="PF07855">
    <property type="entry name" value="ATG101"/>
    <property type="match status" value="1"/>
</dbReference>
<reference evidence="5" key="1">
    <citation type="submission" date="2020-12" db="EMBL/GenBank/DDBJ databases">
        <title>Metabolic potential, ecology and presence of endohyphal bacteria is reflected in genomic diversity of Mucoromycotina.</title>
        <authorList>
            <person name="Muszewska A."/>
            <person name="Okrasinska A."/>
            <person name="Steczkiewicz K."/>
            <person name="Drgas O."/>
            <person name="Orlowska M."/>
            <person name="Perlinska-Lenart U."/>
            <person name="Aleksandrzak-Piekarczyk T."/>
            <person name="Szatraj K."/>
            <person name="Zielenkiewicz U."/>
            <person name="Pilsyk S."/>
            <person name="Malc E."/>
            <person name="Mieczkowski P."/>
            <person name="Kruszewska J.S."/>
            <person name="Biernat P."/>
            <person name="Pawlowska J."/>
        </authorList>
    </citation>
    <scope>NUCLEOTIDE SEQUENCE</scope>
    <source>
        <strain evidence="5">WA0000051536</strain>
    </source>
</reference>
<feature type="region of interest" description="Disordered" evidence="4">
    <location>
        <begin position="197"/>
        <end position="223"/>
    </location>
</feature>
<dbReference type="AlphaFoldDB" id="A0A8H7ULH5"/>
<name>A0A8H7ULH5_9FUNG</name>
<proteinExistence type="inferred from homology"/>
<feature type="compositionally biased region" description="Low complexity" evidence="4">
    <location>
        <begin position="212"/>
        <end position="223"/>
    </location>
</feature>
<evidence type="ECO:0000256" key="4">
    <source>
        <dbReference type="SAM" id="MobiDB-lite"/>
    </source>
</evidence>
<dbReference type="GO" id="GO:0019901">
    <property type="term" value="F:protein kinase binding"/>
    <property type="evidence" value="ECO:0007669"/>
    <property type="project" value="TreeGrafter"/>
</dbReference>
<comment type="caution">
    <text evidence="5">The sequence shown here is derived from an EMBL/GenBank/DDBJ whole genome shotgun (WGS) entry which is preliminary data.</text>
</comment>
<evidence type="ECO:0000313" key="5">
    <source>
        <dbReference type="EMBL" id="KAG2184148.1"/>
    </source>
</evidence>
<dbReference type="GO" id="GO:1990316">
    <property type="term" value="C:Atg1/ULK1 kinase complex"/>
    <property type="evidence" value="ECO:0007669"/>
    <property type="project" value="TreeGrafter"/>
</dbReference>
<dbReference type="Proteomes" id="UP000612746">
    <property type="component" value="Unassembled WGS sequence"/>
</dbReference>
<evidence type="ECO:0000256" key="1">
    <source>
        <dbReference type="ARBA" id="ARBA00007130"/>
    </source>
</evidence>
<evidence type="ECO:0000256" key="2">
    <source>
        <dbReference type="ARBA" id="ARBA00018874"/>
    </source>
</evidence>
<dbReference type="GO" id="GO:0000045">
    <property type="term" value="P:autophagosome assembly"/>
    <property type="evidence" value="ECO:0007669"/>
    <property type="project" value="TreeGrafter"/>
</dbReference>
<dbReference type="InterPro" id="IPR012445">
    <property type="entry name" value="ATG101"/>
</dbReference>
<organism evidence="5 6">
    <name type="scientific">Umbelopsis vinacea</name>
    <dbReference type="NCBI Taxonomy" id="44442"/>
    <lineage>
        <taxon>Eukaryota</taxon>
        <taxon>Fungi</taxon>
        <taxon>Fungi incertae sedis</taxon>
        <taxon>Mucoromycota</taxon>
        <taxon>Mucoromycotina</taxon>
        <taxon>Umbelopsidomycetes</taxon>
        <taxon>Umbelopsidales</taxon>
        <taxon>Umbelopsidaceae</taxon>
        <taxon>Umbelopsis</taxon>
    </lineage>
</organism>
<evidence type="ECO:0000256" key="3">
    <source>
        <dbReference type="ARBA" id="ARBA00023006"/>
    </source>
</evidence>
<dbReference type="GO" id="GO:0000407">
    <property type="term" value="C:phagophore assembly site"/>
    <property type="evidence" value="ECO:0007669"/>
    <property type="project" value="TreeGrafter"/>
</dbReference>
<evidence type="ECO:0000313" key="6">
    <source>
        <dbReference type="Proteomes" id="UP000612746"/>
    </source>
</evidence>
<keyword evidence="6" id="KW-1185">Reference proteome</keyword>
<dbReference type="PANTHER" id="PTHR13292:SF0">
    <property type="entry name" value="AUTOPHAGY-RELATED PROTEIN 101"/>
    <property type="match status" value="1"/>
</dbReference>
<accession>A0A8H7ULH5</accession>
<dbReference type="OrthoDB" id="10259639at2759"/>
<comment type="similarity">
    <text evidence="1">Belongs to the ATG101 family.</text>
</comment>
<dbReference type="PANTHER" id="PTHR13292">
    <property type="entry name" value="AUTOPHAGY-RELATED PROTEIN 101"/>
    <property type="match status" value="1"/>
</dbReference>
<sequence>MSANSLVFSLEMTAVSKSYLKDVLRALLHSIFFHRLLINVTPREGHFLDTTVSMTGNKEVEDLIEEKVVDFYMSMSTGQAKRQGKIAVLFYEKRLKNNWWQFSKSEELICWEQWAITITVLEPQSEQEKQKIRKSTERQLNQNLMKILNIINDHKEHIPSITTTEGNPFPYQIAILGSSESWAAMIKRLIVTDAPVDSNGGVTSGGGGGNSEGNTTTGNRINN</sequence>
<gene>
    <name evidence="5" type="ORF">INT44_009163</name>
</gene>